<dbReference type="EMBL" id="JAEAOA010001083">
    <property type="protein sequence ID" value="KAK3581616.1"/>
    <property type="molecule type" value="Genomic_DNA"/>
</dbReference>
<feature type="domain" description="EF-hand" evidence="3">
    <location>
        <begin position="8"/>
        <end position="43"/>
    </location>
</feature>
<dbReference type="PANTHER" id="PTHR23048:SF0">
    <property type="entry name" value="CALMODULIN LIKE 3"/>
    <property type="match status" value="1"/>
</dbReference>
<dbReference type="AlphaFoldDB" id="A0AAE0RXM8"/>
<dbReference type="InterPro" id="IPR050230">
    <property type="entry name" value="CALM/Myosin/TropC-like"/>
</dbReference>
<feature type="domain" description="EF-hand" evidence="3">
    <location>
        <begin position="81"/>
        <end position="116"/>
    </location>
</feature>
<protein>
    <recommendedName>
        <fullName evidence="3">EF-hand domain-containing protein</fullName>
    </recommendedName>
</protein>
<dbReference type="PROSITE" id="PS00018">
    <property type="entry name" value="EF_HAND_1"/>
    <property type="match status" value="3"/>
</dbReference>
<reference evidence="4" key="3">
    <citation type="submission" date="2023-05" db="EMBL/GenBank/DDBJ databases">
        <authorList>
            <person name="Smith C.H."/>
        </authorList>
    </citation>
    <scope>NUCLEOTIDE SEQUENCE</scope>
    <source>
        <strain evidence="4">CHS0354</strain>
        <tissue evidence="4">Mantle</tissue>
    </source>
</reference>
<dbReference type="SMART" id="SM00054">
    <property type="entry name" value="EFh"/>
    <property type="match status" value="4"/>
</dbReference>
<dbReference type="CDD" id="cd00051">
    <property type="entry name" value="EFh"/>
    <property type="match status" value="2"/>
</dbReference>
<dbReference type="InterPro" id="IPR002048">
    <property type="entry name" value="EF_hand_dom"/>
</dbReference>
<feature type="domain" description="EF-hand" evidence="3">
    <location>
        <begin position="44"/>
        <end position="79"/>
    </location>
</feature>
<dbReference type="GO" id="GO:0016460">
    <property type="term" value="C:myosin II complex"/>
    <property type="evidence" value="ECO:0007669"/>
    <property type="project" value="TreeGrafter"/>
</dbReference>
<dbReference type="Pfam" id="PF13499">
    <property type="entry name" value="EF-hand_7"/>
    <property type="match status" value="2"/>
</dbReference>
<evidence type="ECO:0000259" key="3">
    <source>
        <dbReference type="PROSITE" id="PS50222"/>
    </source>
</evidence>
<dbReference type="FunFam" id="1.10.238.10:FF:000178">
    <property type="entry name" value="Calmodulin-2 A"/>
    <property type="match status" value="1"/>
</dbReference>
<sequence>MVEKLTQDKIEEFKKAFKQFDKDGDGTIMIKELGYVMRSLGQNPTESELEDIFNKADTDGNGKIDFQEFITLMISNTKDICGEEALREAFRIFDKDGDGSLSSDELRRVMTSMGDKFTDAEVDEMVREVDMDGDGHVNYEEFVTMMTKKYRMRFFFFYPID</sequence>
<organism evidence="4 5">
    <name type="scientific">Potamilus streckersoni</name>
    <dbReference type="NCBI Taxonomy" id="2493646"/>
    <lineage>
        <taxon>Eukaryota</taxon>
        <taxon>Metazoa</taxon>
        <taxon>Spiralia</taxon>
        <taxon>Lophotrochozoa</taxon>
        <taxon>Mollusca</taxon>
        <taxon>Bivalvia</taxon>
        <taxon>Autobranchia</taxon>
        <taxon>Heteroconchia</taxon>
        <taxon>Palaeoheterodonta</taxon>
        <taxon>Unionida</taxon>
        <taxon>Unionoidea</taxon>
        <taxon>Unionidae</taxon>
        <taxon>Ambleminae</taxon>
        <taxon>Lampsilini</taxon>
        <taxon>Potamilus</taxon>
    </lineage>
</organism>
<dbReference type="Proteomes" id="UP001195483">
    <property type="component" value="Unassembled WGS sequence"/>
</dbReference>
<dbReference type="PROSITE" id="PS50222">
    <property type="entry name" value="EF_HAND_2"/>
    <property type="match status" value="4"/>
</dbReference>
<name>A0AAE0RXM8_9BIVA</name>
<reference evidence="4" key="2">
    <citation type="journal article" date="2021" name="Genome Biol. Evol.">
        <title>Developing a high-quality reference genome for a parasitic bivalve with doubly uniparental inheritance (Bivalvia: Unionida).</title>
        <authorList>
            <person name="Smith C.H."/>
        </authorList>
    </citation>
    <scope>NUCLEOTIDE SEQUENCE</scope>
    <source>
        <strain evidence="4">CHS0354</strain>
        <tissue evidence="4">Mantle</tissue>
    </source>
</reference>
<dbReference type="SUPFAM" id="SSF47473">
    <property type="entry name" value="EF-hand"/>
    <property type="match status" value="1"/>
</dbReference>
<evidence type="ECO:0000256" key="2">
    <source>
        <dbReference type="ARBA" id="ARBA00022837"/>
    </source>
</evidence>
<feature type="domain" description="EF-hand" evidence="3">
    <location>
        <begin position="117"/>
        <end position="152"/>
    </location>
</feature>
<keyword evidence="1" id="KW-0677">Repeat</keyword>
<evidence type="ECO:0000256" key="1">
    <source>
        <dbReference type="ARBA" id="ARBA00022737"/>
    </source>
</evidence>
<proteinExistence type="predicted"/>
<comment type="caution">
    <text evidence="4">The sequence shown here is derived from an EMBL/GenBank/DDBJ whole genome shotgun (WGS) entry which is preliminary data.</text>
</comment>
<dbReference type="InterPro" id="IPR011992">
    <property type="entry name" value="EF-hand-dom_pair"/>
</dbReference>
<gene>
    <name evidence="4" type="ORF">CHS0354_017505</name>
</gene>
<dbReference type="GO" id="GO:0005509">
    <property type="term" value="F:calcium ion binding"/>
    <property type="evidence" value="ECO:0007669"/>
    <property type="project" value="InterPro"/>
</dbReference>
<reference evidence="4" key="1">
    <citation type="journal article" date="2021" name="Genome Biol. Evol.">
        <title>A High-Quality Reference Genome for a Parasitic Bivalve with Doubly Uniparental Inheritance (Bivalvia: Unionida).</title>
        <authorList>
            <person name="Smith C.H."/>
        </authorList>
    </citation>
    <scope>NUCLEOTIDE SEQUENCE</scope>
    <source>
        <strain evidence="4">CHS0354</strain>
    </source>
</reference>
<evidence type="ECO:0000313" key="4">
    <source>
        <dbReference type="EMBL" id="KAK3581616.1"/>
    </source>
</evidence>
<dbReference type="PANTHER" id="PTHR23048">
    <property type="entry name" value="MYOSIN LIGHT CHAIN 1, 3"/>
    <property type="match status" value="1"/>
</dbReference>
<keyword evidence="2" id="KW-0106">Calcium</keyword>
<accession>A0AAE0RXM8</accession>
<dbReference type="PRINTS" id="PR00450">
    <property type="entry name" value="RECOVERIN"/>
</dbReference>
<evidence type="ECO:0000313" key="5">
    <source>
        <dbReference type="Proteomes" id="UP001195483"/>
    </source>
</evidence>
<dbReference type="InterPro" id="IPR018247">
    <property type="entry name" value="EF_Hand_1_Ca_BS"/>
</dbReference>
<dbReference type="Gene3D" id="1.10.238.10">
    <property type="entry name" value="EF-hand"/>
    <property type="match status" value="2"/>
</dbReference>
<keyword evidence="5" id="KW-1185">Reference proteome</keyword>